<keyword evidence="3" id="KW-1185">Reference proteome</keyword>
<gene>
    <name evidence="1" type="ORF">FHX42_005048</name>
    <name evidence="2" type="ORF">FHX42_005061</name>
</gene>
<sequence>MTTVTTAGRWVNKIAMPLVRKFSRWPSTTGRLGMAVLSYRGHRSGRHFSLVVGFHRTSDGIVIKVQLPDRKRWWRNFRHQRRAATLEVAGEQRTGDALATRDDQGHVHVHIDFD</sequence>
<dbReference type="EMBL" id="JACGWZ010000009">
    <property type="protein sequence ID" value="MBA8827643.1"/>
    <property type="molecule type" value="Genomic_DNA"/>
</dbReference>
<evidence type="ECO:0000313" key="3">
    <source>
        <dbReference type="Proteomes" id="UP000569329"/>
    </source>
</evidence>
<organism evidence="2 3">
    <name type="scientific">Halosaccharopolyspora lacisalsi</name>
    <dbReference type="NCBI Taxonomy" id="1000566"/>
    <lineage>
        <taxon>Bacteria</taxon>
        <taxon>Bacillati</taxon>
        <taxon>Actinomycetota</taxon>
        <taxon>Actinomycetes</taxon>
        <taxon>Pseudonocardiales</taxon>
        <taxon>Pseudonocardiaceae</taxon>
        <taxon>Halosaccharopolyspora</taxon>
    </lineage>
</organism>
<evidence type="ECO:0000313" key="1">
    <source>
        <dbReference type="EMBL" id="MBA8827643.1"/>
    </source>
</evidence>
<comment type="caution">
    <text evidence="2">The sequence shown here is derived from an EMBL/GenBank/DDBJ whole genome shotgun (WGS) entry which is preliminary data.</text>
</comment>
<name>A0A839E4W8_9PSEU</name>
<accession>A0A839E4W8</accession>
<dbReference type="Gene3D" id="2.30.110.10">
    <property type="entry name" value="Electron Transport, Fmn-binding Protein, Chain A"/>
    <property type="match status" value="1"/>
</dbReference>
<dbReference type="EMBL" id="JACGWZ010000009">
    <property type="protein sequence ID" value="MBA8827656.1"/>
    <property type="molecule type" value="Genomic_DNA"/>
</dbReference>
<dbReference type="InterPro" id="IPR012349">
    <property type="entry name" value="Split_barrel_FMN-bd"/>
</dbReference>
<protein>
    <recommendedName>
        <fullName evidence="4">DUF385 domain-containing protein</fullName>
    </recommendedName>
</protein>
<dbReference type="Proteomes" id="UP000569329">
    <property type="component" value="Unassembled WGS sequence"/>
</dbReference>
<evidence type="ECO:0008006" key="4">
    <source>
        <dbReference type="Google" id="ProtNLM"/>
    </source>
</evidence>
<proteinExistence type="predicted"/>
<dbReference type="AlphaFoldDB" id="A0A839E4W8"/>
<evidence type="ECO:0000313" key="2">
    <source>
        <dbReference type="EMBL" id="MBA8827656.1"/>
    </source>
</evidence>
<reference evidence="2 3" key="1">
    <citation type="submission" date="2020-07" db="EMBL/GenBank/DDBJ databases">
        <title>Sequencing the genomes of 1000 actinobacteria strains.</title>
        <authorList>
            <person name="Klenk H.-P."/>
        </authorList>
    </citation>
    <scope>NUCLEOTIDE SEQUENCE [LARGE SCALE GENOMIC DNA]</scope>
    <source>
        <strain evidence="2 3">DSM 45975</strain>
    </source>
</reference>
<dbReference type="RefSeq" id="WP_182546820.1">
    <property type="nucleotide sequence ID" value="NZ_JACGWZ010000009.1"/>
</dbReference>